<proteinExistence type="predicted"/>
<comment type="caution">
    <text evidence="2">The sequence shown here is derived from an EMBL/GenBank/DDBJ whole genome shotgun (WGS) entry which is preliminary data.</text>
</comment>
<feature type="compositionally biased region" description="Low complexity" evidence="1">
    <location>
        <begin position="52"/>
        <end position="62"/>
    </location>
</feature>
<evidence type="ECO:0000313" key="2">
    <source>
        <dbReference type="EMBL" id="KAG2323893.1"/>
    </source>
</evidence>
<protein>
    <submittedName>
        <fullName evidence="2">Uncharacterized protein</fullName>
    </submittedName>
</protein>
<feature type="region of interest" description="Disordered" evidence="1">
    <location>
        <begin position="46"/>
        <end position="79"/>
    </location>
</feature>
<accession>A0A8X7W8F3</accession>
<feature type="compositionally biased region" description="Polar residues" evidence="1">
    <location>
        <begin position="19"/>
        <end position="28"/>
    </location>
</feature>
<gene>
    <name evidence="2" type="ORF">Bca52824_006621</name>
</gene>
<name>A0A8X7W8F3_BRACI</name>
<dbReference type="EMBL" id="JAAMPC010000002">
    <property type="protein sequence ID" value="KAG2323893.1"/>
    <property type="molecule type" value="Genomic_DNA"/>
</dbReference>
<dbReference type="Proteomes" id="UP000886595">
    <property type="component" value="Unassembled WGS sequence"/>
</dbReference>
<keyword evidence="3" id="KW-1185">Reference proteome</keyword>
<evidence type="ECO:0000256" key="1">
    <source>
        <dbReference type="SAM" id="MobiDB-lite"/>
    </source>
</evidence>
<organism evidence="2 3">
    <name type="scientific">Brassica carinata</name>
    <name type="common">Ethiopian mustard</name>
    <name type="synonym">Abyssinian cabbage</name>
    <dbReference type="NCBI Taxonomy" id="52824"/>
    <lineage>
        <taxon>Eukaryota</taxon>
        <taxon>Viridiplantae</taxon>
        <taxon>Streptophyta</taxon>
        <taxon>Embryophyta</taxon>
        <taxon>Tracheophyta</taxon>
        <taxon>Spermatophyta</taxon>
        <taxon>Magnoliopsida</taxon>
        <taxon>eudicotyledons</taxon>
        <taxon>Gunneridae</taxon>
        <taxon>Pentapetalae</taxon>
        <taxon>rosids</taxon>
        <taxon>malvids</taxon>
        <taxon>Brassicales</taxon>
        <taxon>Brassicaceae</taxon>
        <taxon>Brassiceae</taxon>
        <taxon>Brassica</taxon>
    </lineage>
</organism>
<feature type="region of interest" description="Disordered" evidence="1">
    <location>
        <begin position="1"/>
        <end position="32"/>
    </location>
</feature>
<reference evidence="2 3" key="1">
    <citation type="submission" date="2020-02" db="EMBL/GenBank/DDBJ databases">
        <authorList>
            <person name="Ma Q."/>
            <person name="Huang Y."/>
            <person name="Song X."/>
            <person name="Pei D."/>
        </authorList>
    </citation>
    <scope>NUCLEOTIDE SEQUENCE [LARGE SCALE GENOMIC DNA]</scope>
    <source>
        <strain evidence="2">Sxm20200214</strain>
        <tissue evidence="2">Leaf</tissue>
    </source>
</reference>
<evidence type="ECO:0000313" key="3">
    <source>
        <dbReference type="Proteomes" id="UP000886595"/>
    </source>
</evidence>
<sequence length="112" mass="12304">MSQLAMNAASARDELYPRSPTTVTNSASTREELPTLTRNIDKIRLSSRRALPRSPTTMTSSRSTRDEPCPCSPTTVTSSSCSPTTVMSFAYARQQHCPTTHHLLQSPAAHRL</sequence>
<dbReference type="AlphaFoldDB" id="A0A8X7W8F3"/>